<feature type="signal peptide" evidence="2">
    <location>
        <begin position="1"/>
        <end position="22"/>
    </location>
</feature>
<dbReference type="Pfam" id="PF00106">
    <property type="entry name" value="adh_short"/>
    <property type="match status" value="1"/>
</dbReference>
<keyword evidence="4" id="KW-1185">Reference proteome</keyword>
<reference evidence="3 4" key="1">
    <citation type="journal article" date="2008" name="Nature">
        <title>The genome of the model beetle and pest Tribolium castaneum.</title>
        <authorList>
            <consortium name="Tribolium Genome Sequencing Consortium"/>
            <person name="Richards S."/>
            <person name="Gibbs R.A."/>
            <person name="Weinstock G.M."/>
            <person name="Brown S.J."/>
            <person name="Denell R."/>
            <person name="Beeman R.W."/>
            <person name="Gibbs R."/>
            <person name="Beeman R.W."/>
            <person name="Brown S.J."/>
            <person name="Bucher G."/>
            <person name="Friedrich M."/>
            <person name="Grimmelikhuijzen C.J."/>
            <person name="Klingler M."/>
            <person name="Lorenzen M."/>
            <person name="Richards S."/>
            <person name="Roth S."/>
            <person name="Schroder R."/>
            <person name="Tautz D."/>
            <person name="Zdobnov E.M."/>
            <person name="Muzny D."/>
            <person name="Gibbs R.A."/>
            <person name="Weinstock G.M."/>
            <person name="Attaway T."/>
            <person name="Bell S."/>
            <person name="Buhay C.J."/>
            <person name="Chandrabose M.N."/>
            <person name="Chavez D."/>
            <person name="Clerk-Blankenburg K.P."/>
            <person name="Cree A."/>
            <person name="Dao M."/>
            <person name="Davis C."/>
            <person name="Chacko J."/>
            <person name="Dinh H."/>
            <person name="Dugan-Rocha S."/>
            <person name="Fowler G."/>
            <person name="Garner T.T."/>
            <person name="Garnes J."/>
            <person name="Gnirke A."/>
            <person name="Hawes A."/>
            <person name="Hernandez J."/>
            <person name="Hines S."/>
            <person name="Holder M."/>
            <person name="Hume J."/>
            <person name="Jhangiani S.N."/>
            <person name="Joshi V."/>
            <person name="Khan Z.M."/>
            <person name="Jackson L."/>
            <person name="Kovar C."/>
            <person name="Kowis A."/>
            <person name="Lee S."/>
            <person name="Lewis L.R."/>
            <person name="Margolis J."/>
            <person name="Morgan M."/>
            <person name="Nazareth L.V."/>
            <person name="Nguyen N."/>
            <person name="Okwuonu G."/>
            <person name="Parker D."/>
            <person name="Richards S."/>
            <person name="Ruiz S.J."/>
            <person name="Santibanez J."/>
            <person name="Savard J."/>
            <person name="Scherer S.E."/>
            <person name="Schneider B."/>
            <person name="Sodergren E."/>
            <person name="Tautz D."/>
            <person name="Vattahil S."/>
            <person name="Villasana D."/>
            <person name="White C.S."/>
            <person name="Wright R."/>
            <person name="Park Y."/>
            <person name="Beeman R.W."/>
            <person name="Lord J."/>
            <person name="Oppert B."/>
            <person name="Lorenzen M."/>
            <person name="Brown S."/>
            <person name="Wang L."/>
            <person name="Savard J."/>
            <person name="Tautz D."/>
            <person name="Richards S."/>
            <person name="Weinstock G."/>
            <person name="Gibbs R.A."/>
            <person name="Liu Y."/>
            <person name="Worley K."/>
            <person name="Weinstock G."/>
            <person name="Elsik C.G."/>
            <person name="Reese J.T."/>
            <person name="Elhaik E."/>
            <person name="Landan G."/>
            <person name="Graur D."/>
            <person name="Arensburger P."/>
            <person name="Atkinson P."/>
            <person name="Beeman R.W."/>
            <person name="Beidler J."/>
            <person name="Brown S.J."/>
            <person name="Demuth J.P."/>
            <person name="Drury D.W."/>
            <person name="Du Y.Z."/>
            <person name="Fujiwara H."/>
            <person name="Lorenzen M."/>
            <person name="Maselli V."/>
            <person name="Osanai M."/>
            <person name="Park Y."/>
            <person name="Robertson H.M."/>
            <person name="Tu Z."/>
            <person name="Wang J.J."/>
            <person name="Wang S."/>
            <person name="Richards S."/>
            <person name="Song H."/>
            <person name="Zhang L."/>
            <person name="Sodergren E."/>
            <person name="Werner D."/>
            <person name="Stanke M."/>
            <person name="Morgenstern B."/>
            <person name="Solovyev V."/>
            <person name="Kosarev P."/>
            <person name="Brown G."/>
            <person name="Chen H.C."/>
            <person name="Ermolaeva O."/>
            <person name="Hlavina W."/>
            <person name="Kapustin Y."/>
            <person name="Kiryutin B."/>
            <person name="Kitts P."/>
            <person name="Maglott D."/>
            <person name="Pruitt K."/>
            <person name="Sapojnikov V."/>
            <person name="Souvorov A."/>
            <person name="Mackey A.J."/>
            <person name="Waterhouse R.M."/>
            <person name="Wyder S."/>
            <person name="Zdobnov E.M."/>
            <person name="Zdobnov E.M."/>
            <person name="Wyder S."/>
            <person name="Kriventseva E.V."/>
            <person name="Kadowaki T."/>
            <person name="Bork P."/>
            <person name="Aranda M."/>
            <person name="Bao R."/>
            <person name="Beermann A."/>
            <person name="Berns N."/>
            <person name="Bolognesi R."/>
            <person name="Bonneton F."/>
            <person name="Bopp D."/>
            <person name="Brown S.J."/>
            <person name="Bucher G."/>
            <person name="Butts T."/>
            <person name="Chaumot A."/>
            <person name="Denell R.E."/>
            <person name="Ferrier D.E."/>
            <person name="Friedrich M."/>
            <person name="Gordon C.M."/>
            <person name="Jindra M."/>
            <person name="Klingler M."/>
            <person name="Lan Q."/>
            <person name="Lattorff H.M."/>
            <person name="Laudet V."/>
            <person name="von Levetsow C."/>
            <person name="Liu Z."/>
            <person name="Lutz R."/>
            <person name="Lynch J.A."/>
            <person name="da Fonseca R.N."/>
            <person name="Posnien N."/>
            <person name="Reuter R."/>
            <person name="Roth S."/>
            <person name="Savard J."/>
            <person name="Schinko J.B."/>
            <person name="Schmitt C."/>
            <person name="Schoppmeier M."/>
            <person name="Schroder R."/>
            <person name="Shippy T.D."/>
            <person name="Simonnet F."/>
            <person name="Marques-Souza H."/>
            <person name="Tautz D."/>
            <person name="Tomoyasu Y."/>
            <person name="Trauner J."/>
            <person name="Van der Zee M."/>
            <person name="Vervoort M."/>
            <person name="Wittkopp N."/>
            <person name="Wimmer E.A."/>
            <person name="Yang X."/>
            <person name="Jones A.K."/>
            <person name="Sattelle D.B."/>
            <person name="Ebert P.R."/>
            <person name="Nelson D."/>
            <person name="Scott J.G."/>
            <person name="Beeman R.W."/>
            <person name="Muthukrishnan S."/>
            <person name="Kramer K.J."/>
            <person name="Arakane Y."/>
            <person name="Beeman R.W."/>
            <person name="Zhu Q."/>
            <person name="Hogenkamp D."/>
            <person name="Dixit R."/>
            <person name="Oppert B."/>
            <person name="Jiang H."/>
            <person name="Zou Z."/>
            <person name="Marshall J."/>
            <person name="Elpidina E."/>
            <person name="Vinokurov K."/>
            <person name="Oppert C."/>
            <person name="Zou Z."/>
            <person name="Evans J."/>
            <person name="Lu Z."/>
            <person name="Zhao P."/>
            <person name="Sumathipala N."/>
            <person name="Altincicek B."/>
            <person name="Vilcinskas A."/>
            <person name="Williams M."/>
            <person name="Hultmark D."/>
            <person name="Hetru C."/>
            <person name="Jiang H."/>
            <person name="Grimmelikhuijzen C.J."/>
            <person name="Hauser F."/>
            <person name="Cazzamali G."/>
            <person name="Williamson M."/>
            <person name="Park Y."/>
            <person name="Li B."/>
            <person name="Tanaka Y."/>
            <person name="Predel R."/>
            <person name="Neupert S."/>
            <person name="Schachtner J."/>
            <person name="Verleyen P."/>
            <person name="Raible F."/>
            <person name="Bork P."/>
            <person name="Friedrich M."/>
            <person name="Walden K.K."/>
            <person name="Robertson H.M."/>
            <person name="Angeli S."/>
            <person name="Foret S."/>
            <person name="Bucher G."/>
            <person name="Schuetz S."/>
            <person name="Maleszka R."/>
            <person name="Wimmer E.A."/>
            <person name="Beeman R.W."/>
            <person name="Lorenzen M."/>
            <person name="Tomoyasu Y."/>
            <person name="Miller S.C."/>
            <person name="Grossmann D."/>
            <person name="Bucher G."/>
        </authorList>
    </citation>
    <scope>NUCLEOTIDE SEQUENCE [LARGE SCALE GENOMIC DNA]</scope>
    <source>
        <strain evidence="3 4">Georgia GA2</strain>
    </source>
</reference>
<evidence type="ECO:0000256" key="1">
    <source>
        <dbReference type="ARBA" id="ARBA00023002"/>
    </source>
</evidence>
<dbReference type="SUPFAM" id="SSF51735">
    <property type="entry name" value="NAD(P)-binding Rossmann-fold domains"/>
    <property type="match status" value="1"/>
</dbReference>
<feature type="chain" id="PRO_5003090152" evidence="2">
    <location>
        <begin position="23"/>
        <end position="319"/>
    </location>
</feature>
<dbReference type="InterPro" id="IPR036291">
    <property type="entry name" value="NAD(P)-bd_dom_sf"/>
</dbReference>
<dbReference type="OrthoDB" id="191139at2759"/>
<reference evidence="3 4" key="2">
    <citation type="journal article" date="2010" name="Nucleic Acids Res.">
        <title>BeetleBase in 2010: revisions to provide comprehensive genomic information for Tribolium castaneum.</title>
        <authorList>
            <person name="Kim H.S."/>
            <person name="Murphy T."/>
            <person name="Xia J."/>
            <person name="Caragea D."/>
            <person name="Park Y."/>
            <person name="Beeman R.W."/>
            <person name="Lorenzen M.D."/>
            <person name="Butcher S."/>
            <person name="Manak J.R."/>
            <person name="Brown S.J."/>
        </authorList>
    </citation>
    <scope>GENOME REANNOTATION</scope>
    <source>
        <strain evidence="3 4">Georgia GA2</strain>
    </source>
</reference>
<dbReference type="PhylomeDB" id="D6X002"/>
<organism evidence="3 4">
    <name type="scientific">Tribolium castaneum</name>
    <name type="common">Red flour beetle</name>
    <dbReference type="NCBI Taxonomy" id="7070"/>
    <lineage>
        <taxon>Eukaryota</taxon>
        <taxon>Metazoa</taxon>
        <taxon>Ecdysozoa</taxon>
        <taxon>Arthropoda</taxon>
        <taxon>Hexapoda</taxon>
        <taxon>Insecta</taxon>
        <taxon>Pterygota</taxon>
        <taxon>Neoptera</taxon>
        <taxon>Endopterygota</taxon>
        <taxon>Coleoptera</taxon>
        <taxon>Polyphaga</taxon>
        <taxon>Cucujiformia</taxon>
        <taxon>Tenebrionidae</taxon>
        <taxon>Tenebrionidae incertae sedis</taxon>
        <taxon>Tribolium</taxon>
    </lineage>
</organism>
<dbReference type="OMA" id="IWHAKIL"/>
<dbReference type="EMBL" id="KQ971372">
    <property type="protein sequence ID" value="EFA09616.1"/>
    <property type="molecule type" value="Genomic_DNA"/>
</dbReference>
<dbReference type="KEGG" id="tca:664039"/>
<evidence type="ECO:0000256" key="2">
    <source>
        <dbReference type="SAM" id="SignalP"/>
    </source>
</evidence>
<dbReference type="PANTHER" id="PTHR43157:SF31">
    <property type="entry name" value="PHOSPHATIDYLINOSITOL-GLYCAN BIOSYNTHESIS CLASS F PROTEIN"/>
    <property type="match status" value="1"/>
</dbReference>
<dbReference type="Proteomes" id="UP000007266">
    <property type="component" value="Linkage group 9"/>
</dbReference>
<dbReference type="PRINTS" id="PR00081">
    <property type="entry name" value="GDHRDH"/>
</dbReference>
<protein>
    <submittedName>
        <fullName evidence="3">WW domain-containing oxidoreductase-like Protein</fullName>
    </submittedName>
</protein>
<keyword evidence="2" id="KW-0732">Signal</keyword>
<gene>
    <name evidence="3" type="primary">AUGUSTUS-3.0.2_11737</name>
    <name evidence="3" type="ORF">TcasGA2_TC011737</name>
</gene>
<dbReference type="HOGENOM" id="CLU_010194_44_5_1"/>
<dbReference type="GO" id="GO:0016491">
    <property type="term" value="F:oxidoreductase activity"/>
    <property type="evidence" value="ECO:0007669"/>
    <property type="project" value="UniProtKB-KW"/>
</dbReference>
<proteinExistence type="predicted"/>
<dbReference type="AlphaFoldDB" id="D6X002"/>
<dbReference type="PANTHER" id="PTHR43157">
    <property type="entry name" value="PHOSPHATIDYLINOSITOL-GLYCAN BIOSYNTHESIS CLASS F PROTEIN-RELATED"/>
    <property type="match status" value="1"/>
</dbReference>
<dbReference type="Gene3D" id="3.40.50.720">
    <property type="entry name" value="NAD(P)-binding Rossmann-like Domain"/>
    <property type="match status" value="1"/>
</dbReference>
<dbReference type="STRING" id="7070.D6X002"/>
<dbReference type="eggNOG" id="KOG1208">
    <property type="taxonomic scope" value="Eukaryota"/>
</dbReference>
<name>D6X002_TRICA</name>
<dbReference type="InParanoid" id="D6X002"/>
<dbReference type="InterPro" id="IPR002347">
    <property type="entry name" value="SDR_fam"/>
</dbReference>
<evidence type="ECO:0000313" key="3">
    <source>
        <dbReference type="EMBL" id="EFA09616.1"/>
    </source>
</evidence>
<keyword evidence="1" id="KW-0560">Oxidoreductase</keyword>
<accession>D6X002</accession>
<evidence type="ECO:0000313" key="4">
    <source>
        <dbReference type="Proteomes" id="UP000007266"/>
    </source>
</evidence>
<sequence length="319" mass="34968">MLVTIIVLFLVSLAIFARLTRGITKSSTCLIGKTAIITGANSGVGYQTALNLASRGCRVIMADVANLEKSKNDVIKHTNNSNIIAKKLDLGSLESIREFANEIKRNETRLDILVNNAGIGSCSSATIDGLNAVMQVNYFGHFLLTHLLIDLLKKSSPARIIFTSSILSFFNNLTVGNLNPGLDTPQSFRNQLQIYNNSKFALTVASGIFAKKLQTAAVTSNCVHPGLVSTYINLSLLDETNIFVKIVVKLLFFMFAKDSWTGSQSIVHVAVSQKLEHVTGGFFVDCLQFWAPGGREDEFEEIWRASEEFVKLGPEEKLS</sequence>